<dbReference type="EC" id="2.4.2.8" evidence="4"/>
<evidence type="ECO:0000256" key="1">
    <source>
        <dbReference type="ARBA" id="ARBA00048811"/>
    </source>
</evidence>
<name>A0ABU5V690_9GAMM</name>
<keyword evidence="4" id="KW-0808">Transferase</keyword>
<evidence type="ECO:0000256" key="2">
    <source>
        <dbReference type="ARBA" id="ARBA00049402"/>
    </source>
</evidence>
<dbReference type="Proteomes" id="UP001301653">
    <property type="component" value="Unassembled WGS sequence"/>
</dbReference>
<dbReference type="Gene3D" id="3.40.50.2020">
    <property type="match status" value="1"/>
</dbReference>
<feature type="domain" description="Phosphoribosyltransferase" evidence="3">
    <location>
        <begin position="16"/>
        <end position="167"/>
    </location>
</feature>
<keyword evidence="5" id="KW-1185">Reference proteome</keyword>
<evidence type="ECO:0000259" key="3">
    <source>
        <dbReference type="Pfam" id="PF00156"/>
    </source>
</evidence>
<comment type="catalytic activity">
    <reaction evidence="1">
        <text>GMP + diphosphate = guanine + 5-phospho-alpha-D-ribose 1-diphosphate</text>
        <dbReference type="Rhea" id="RHEA:25424"/>
        <dbReference type="ChEBI" id="CHEBI:16235"/>
        <dbReference type="ChEBI" id="CHEBI:33019"/>
        <dbReference type="ChEBI" id="CHEBI:58017"/>
        <dbReference type="ChEBI" id="CHEBI:58115"/>
        <dbReference type="EC" id="2.4.2.8"/>
    </reaction>
    <physiologicalReaction direction="right-to-left" evidence="1">
        <dbReference type="Rhea" id="RHEA:25426"/>
    </physiologicalReaction>
</comment>
<dbReference type="InterPro" id="IPR029057">
    <property type="entry name" value="PRTase-like"/>
</dbReference>
<keyword evidence="4" id="KW-0328">Glycosyltransferase</keyword>
<sequence length="183" mass="20059">MSKLTLEQAVAQADLLVDRPTIDKAIAGIADAIARDYKGEVPVFLSIMNGALPFAGQLALELGARGQDAQFDYMQASRYHGETGGELVWKHRPVSALFGRRVILVDDILDEGFTLQGVRDWCMEQGATDVRIAVLTVKQHDRCLAGVKADYAGVNLPDRFVFGFGMDVDESLRSLPAIYAMKQ</sequence>
<organism evidence="4 5">
    <name type="scientific">Stenotrophomonas capsici</name>
    <dbReference type="NCBI Taxonomy" id="3110230"/>
    <lineage>
        <taxon>Bacteria</taxon>
        <taxon>Pseudomonadati</taxon>
        <taxon>Pseudomonadota</taxon>
        <taxon>Gammaproteobacteria</taxon>
        <taxon>Lysobacterales</taxon>
        <taxon>Lysobacteraceae</taxon>
        <taxon>Stenotrophomonas</taxon>
    </lineage>
</organism>
<dbReference type="InterPro" id="IPR050408">
    <property type="entry name" value="HGPRT"/>
</dbReference>
<dbReference type="NCBIfam" id="NF006605">
    <property type="entry name" value="PRK09162.1"/>
    <property type="match status" value="1"/>
</dbReference>
<dbReference type="InterPro" id="IPR000836">
    <property type="entry name" value="PRTase_dom"/>
</dbReference>
<evidence type="ECO:0000313" key="4">
    <source>
        <dbReference type="EMBL" id="MEA5668869.1"/>
    </source>
</evidence>
<comment type="caution">
    <text evidence="4">The sequence shown here is derived from an EMBL/GenBank/DDBJ whole genome shotgun (WGS) entry which is preliminary data.</text>
</comment>
<dbReference type="EMBL" id="JAYFUH010000249">
    <property type="protein sequence ID" value="MEA5668869.1"/>
    <property type="molecule type" value="Genomic_DNA"/>
</dbReference>
<protein>
    <submittedName>
        <fullName evidence="4">Hypoxanthine-guanine phosphoribosyltransferase</fullName>
        <ecNumber evidence="4">2.4.2.8</ecNumber>
    </submittedName>
</protein>
<dbReference type="PANTHER" id="PTHR43340:SF1">
    <property type="entry name" value="HYPOXANTHINE PHOSPHORIBOSYLTRANSFERASE"/>
    <property type="match status" value="1"/>
</dbReference>
<dbReference type="PANTHER" id="PTHR43340">
    <property type="entry name" value="HYPOXANTHINE-GUANINE PHOSPHORIBOSYLTRANSFERASE"/>
    <property type="match status" value="1"/>
</dbReference>
<proteinExistence type="predicted"/>
<reference evidence="4 5" key="1">
    <citation type="submission" date="2023-12" db="EMBL/GenBank/DDBJ databases">
        <title>Stenotrophomonas guangdongensis sp. nov., isolated from wilted pepper plants (Capsicum annuum).</title>
        <authorList>
            <person name="Qiu M."/>
            <person name="Li Y."/>
            <person name="Liu Q."/>
            <person name="Zhang X."/>
            <person name="Huang Y."/>
            <person name="Guo R."/>
            <person name="Hu M."/>
            <person name="Zhou J."/>
            <person name="Zhou X."/>
        </authorList>
    </citation>
    <scope>NUCLEOTIDE SEQUENCE [LARGE SCALE GENOMIC DNA]</scope>
    <source>
        <strain evidence="4 5">MH1</strain>
    </source>
</reference>
<evidence type="ECO:0000313" key="5">
    <source>
        <dbReference type="Proteomes" id="UP001301653"/>
    </source>
</evidence>
<dbReference type="GO" id="GO:0016757">
    <property type="term" value="F:glycosyltransferase activity"/>
    <property type="evidence" value="ECO:0007669"/>
    <property type="project" value="UniProtKB-KW"/>
</dbReference>
<comment type="catalytic activity">
    <reaction evidence="2">
        <text>IMP + diphosphate = hypoxanthine + 5-phospho-alpha-D-ribose 1-diphosphate</text>
        <dbReference type="Rhea" id="RHEA:17973"/>
        <dbReference type="ChEBI" id="CHEBI:17368"/>
        <dbReference type="ChEBI" id="CHEBI:33019"/>
        <dbReference type="ChEBI" id="CHEBI:58017"/>
        <dbReference type="ChEBI" id="CHEBI:58053"/>
        <dbReference type="EC" id="2.4.2.8"/>
    </reaction>
    <physiologicalReaction direction="right-to-left" evidence="2">
        <dbReference type="Rhea" id="RHEA:17975"/>
    </physiologicalReaction>
</comment>
<accession>A0ABU5V690</accession>
<dbReference type="CDD" id="cd06223">
    <property type="entry name" value="PRTases_typeI"/>
    <property type="match status" value="1"/>
</dbReference>
<dbReference type="Pfam" id="PF00156">
    <property type="entry name" value="Pribosyltran"/>
    <property type="match status" value="1"/>
</dbReference>
<gene>
    <name evidence="4" type="ORF">VA603_15075</name>
</gene>
<dbReference type="RefSeq" id="WP_132865178.1">
    <property type="nucleotide sequence ID" value="NZ_JAYFUH010000249.1"/>
</dbReference>
<dbReference type="SUPFAM" id="SSF53271">
    <property type="entry name" value="PRTase-like"/>
    <property type="match status" value="1"/>
</dbReference>